<dbReference type="AlphaFoldDB" id="A0A8H6CJK3"/>
<accession>A0A8H6CJK3</accession>
<protein>
    <submittedName>
        <fullName evidence="1">Uncharacterized protein</fullName>
    </submittedName>
</protein>
<gene>
    <name evidence="1" type="ORF">HO173_012889</name>
</gene>
<dbReference type="GeneID" id="59294522"/>
<dbReference type="Proteomes" id="UP000578531">
    <property type="component" value="Unassembled WGS sequence"/>
</dbReference>
<comment type="caution">
    <text evidence="1">The sequence shown here is derived from an EMBL/GenBank/DDBJ whole genome shotgun (WGS) entry which is preliminary data.</text>
</comment>
<proteinExistence type="predicted"/>
<keyword evidence="2" id="KW-1185">Reference proteome</keyword>
<dbReference type="EMBL" id="JACCJC010000111">
    <property type="protein sequence ID" value="KAF6224699.1"/>
    <property type="molecule type" value="Genomic_DNA"/>
</dbReference>
<dbReference type="RefSeq" id="XP_037158397.1">
    <property type="nucleotide sequence ID" value="XM_037314719.1"/>
</dbReference>
<evidence type="ECO:0000313" key="1">
    <source>
        <dbReference type="EMBL" id="KAF6224699.1"/>
    </source>
</evidence>
<reference evidence="1 2" key="1">
    <citation type="journal article" date="2020" name="Genomics">
        <title>Complete, high-quality genomes from long-read metagenomic sequencing of two wolf lichen thalli reveals enigmatic genome architecture.</title>
        <authorList>
            <person name="McKenzie S.K."/>
            <person name="Walston R.F."/>
            <person name="Allen J.L."/>
        </authorList>
    </citation>
    <scope>NUCLEOTIDE SEQUENCE [LARGE SCALE GENOMIC DNA]</scope>
    <source>
        <strain evidence="1">WasteWater2</strain>
    </source>
</reference>
<sequence length="90" mass="9886">MSLGGIWSSKLGAHVSHCLLATGELPERAVILGVILSTSVHSHGYRAEEFGEPLALPVPAELFVDTNVSYAYVVNPQQTLYHYNYHPFMS</sequence>
<organism evidence="1 2">
    <name type="scientific">Letharia columbiana</name>
    <dbReference type="NCBI Taxonomy" id="112416"/>
    <lineage>
        <taxon>Eukaryota</taxon>
        <taxon>Fungi</taxon>
        <taxon>Dikarya</taxon>
        <taxon>Ascomycota</taxon>
        <taxon>Pezizomycotina</taxon>
        <taxon>Lecanoromycetes</taxon>
        <taxon>OSLEUM clade</taxon>
        <taxon>Lecanoromycetidae</taxon>
        <taxon>Lecanorales</taxon>
        <taxon>Lecanorineae</taxon>
        <taxon>Parmeliaceae</taxon>
        <taxon>Letharia</taxon>
    </lineage>
</organism>
<name>A0A8H6CJK3_9LECA</name>
<evidence type="ECO:0000313" key="2">
    <source>
        <dbReference type="Proteomes" id="UP000578531"/>
    </source>
</evidence>